<keyword evidence="2" id="KW-0645">Protease</keyword>
<comment type="caution">
    <text evidence="2">The sequence shown here is derived from an EMBL/GenBank/DDBJ whole genome shotgun (WGS) entry which is preliminary data.</text>
</comment>
<dbReference type="Pfam" id="PF04386">
    <property type="entry name" value="SspB"/>
    <property type="match status" value="1"/>
</dbReference>
<dbReference type="GO" id="GO:0006508">
    <property type="term" value="P:proteolysis"/>
    <property type="evidence" value="ECO:0007669"/>
    <property type="project" value="UniProtKB-KW"/>
</dbReference>
<dbReference type="PANTHER" id="PTHR37486:SF1">
    <property type="entry name" value="STRINGENT STARVATION PROTEIN B"/>
    <property type="match status" value="1"/>
</dbReference>
<dbReference type="PIRSF" id="PIRSF005276">
    <property type="entry name" value="SspB"/>
    <property type="match status" value="1"/>
</dbReference>
<feature type="region of interest" description="Disordered" evidence="1">
    <location>
        <begin position="105"/>
        <end position="163"/>
    </location>
</feature>
<evidence type="ECO:0000256" key="1">
    <source>
        <dbReference type="SAM" id="MobiDB-lite"/>
    </source>
</evidence>
<dbReference type="NCBIfam" id="NF008769">
    <property type="entry name" value="PRK11798.2-5"/>
    <property type="match status" value="1"/>
</dbReference>
<proteinExistence type="predicted"/>
<dbReference type="RefSeq" id="WP_215981415.1">
    <property type="nucleotide sequence ID" value="NZ_BAAAFA010000003.1"/>
</dbReference>
<reference evidence="2 3" key="1">
    <citation type="journal article" date="2019" name="Int. J. Syst. Evol. Microbiol.">
        <title>The Global Catalogue of Microorganisms (GCM) 10K type strain sequencing project: providing services to taxonomists for standard genome sequencing and annotation.</title>
        <authorList>
            <consortium name="The Broad Institute Genomics Platform"/>
            <consortium name="The Broad Institute Genome Sequencing Center for Infectious Disease"/>
            <person name="Wu L."/>
            <person name="Ma J."/>
        </authorList>
    </citation>
    <scope>NUCLEOTIDE SEQUENCE [LARGE SCALE GENOMIC DNA]</scope>
    <source>
        <strain evidence="2 3">JCM 15608</strain>
    </source>
</reference>
<evidence type="ECO:0000313" key="2">
    <source>
        <dbReference type="EMBL" id="GAA0814884.1"/>
    </source>
</evidence>
<sequence length="163" mass="17451">MSDSNINNMTSNKPYLVGAFYDWISDNDLTPYIVVDVNVYGVLVPMNYVADGQIVLNIASSAVGAISMGETAIEFSARFGGKLEHMTVPYGAIAAIYAKENGAGTSLPIEHPSDEEIDEETLTSEPAPEKSKTTLSSVTSDSDDRDKSALPKVKSKASLKVIK</sequence>
<gene>
    <name evidence="2" type="primary">sspB</name>
    <name evidence="2" type="ORF">GCM10009111_12430</name>
</gene>
<accession>A0ABN1L5C1</accession>
<name>A0ABN1L5C1_9GAMM</name>
<dbReference type="PANTHER" id="PTHR37486">
    <property type="entry name" value="STRINGENT STARVATION PROTEIN B"/>
    <property type="match status" value="1"/>
</dbReference>
<dbReference type="EMBL" id="BAAAFA010000003">
    <property type="protein sequence ID" value="GAA0814884.1"/>
    <property type="molecule type" value="Genomic_DNA"/>
</dbReference>
<protein>
    <submittedName>
        <fullName evidence="2">ClpXP protease specificity-enhancing factor</fullName>
    </submittedName>
</protein>
<dbReference type="GO" id="GO:0008233">
    <property type="term" value="F:peptidase activity"/>
    <property type="evidence" value="ECO:0007669"/>
    <property type="project" value="UniProtKB-KW"/>
</dbReference>
<keyword evidence="3" id="KW-1185">Reference proteome</keyword>
<evidence type="ECO:0000313" key="3">
    <source>
        <dbReference type="Proteomes" id="UP001500021"/>
    </source>
</evidence>
<feature type="compositionally biased region" description="Acidic residues" evidence="1">
    <location>
        <begin position="113"/>
        <end position="122"/>
    </location>
</feature>
<keyword evidence="2" id="KW-0378">Hydrolase</keyword>
<dbReference type="Proteomes" id="UP001500021">
    <property type="component" value="Unassembled WGS sequence"/>
</dbReference>
<organism evidence="2 3">
    <name type="scientific">Colwellia asteriadis</name>
    <dbReference type="NCBI Taxonomy" id="517723"/>
    <lineage>
        <taxon>Bacteria</taxon>
        <taxon>Pseudomonadati</taxon>
        <taxon>Pseudomonadota</taxon>
        <taxon>Gammaproteobacteria</taxon>
        <taxon>Alteromonadales</taxon>
        <taxon>Colwelliaceae</taxon>
        <taxon>Colwellia</taxon>
    </lineage>
</organism>
<feature type="compositionally biased region" description="Basic residues" evidence="1">
    <location>
        <begin position="153"/>
        <end position="163"/>
    </location>
</feature>
<dbReference type="InterPro" id="IPR007481">
    <property type="entry name" value="SspB"/>
</dbReference>